<dbReference type="KEGG" id="fsa:C5Q98_06040"/>
<keyword evidence="2" id="KW-1185">Reference proteome</keyword>
<protein>
    <submittedName>
        <fullName evidence="1">Uncharacterized protein</fullName>
    </submittedName>
</protein>
<reference evidence="2" key="1">
    <citation type="submission" date="2018-02" db="EMBL/GenBank/DDBJ databases">
        <authorList>
            <person name="Holder M.E."/>
            <person name="Ajami N.J."/>
            <person name="Petrosino J.F."/>
        </authorList>
    </citation>
    <scope>NUCLEOTIDE SEQUENCE [LARGE SCALE GENOMIC DNA]</scope>
    <source>
        <strain evidence="2">CCUG 47711</strain>
    </source>
</reference>
<dbReference type="Proteomes" id="UP000237947">
    <property type="component" value="Chromosome"/>
</dbReference>
<dbReference type="OrthoDB" id="2488311at2"/>
<name>A0A2S0KP59_9FIRM</name>
<dbReference type="RefSeq" id="WP_106012747.1">
    <property type="nucleotide sequence ID" value="NZ_CP027226.1"/>
</dbReference>
<accession>A0A2S0KP59</accession>
<gene>
    <name evidence="1" type="ORF">C5Q98_06040</name>
</gene>
<evidence type="ECO:0000313" key="2">
    <source>
        <dbReference type="Proteomes" id="UP000237947"/>
    </source>
</evidence>
<dbReference type="EMBL" id="CP027226">
    <property type="protein sequence ID" value="AVM42797.1"/>
    <property type="molecule type" value="Genomic_DNA"/>
</dbReference>
<dbReference type="AlphaFoldDB" id="A0A2S0KP59"/>
<dbReference type="Gene3D" id="3.20.20.510">
    <property type="entry name" value="Uncharacterised protein PF12979, DUF3863"/>
    <property type="match status" value="1"/>
</dbReference>
<sequence length="738" mass="84864">MNKLAIVNIYNFVRKSHEEPSKFIIDDFETLENQLTVLAKFNLPSTVALKYDALMDEEYQKLIKTYKKENELAISAWWEITAELCERAGVQFRGERGEEYDDRVDSAYSIAYEPEERIKIVDAYMQDFKEIYGVYPQSIGSWVLDECTLEYAKEQYGIVAAAVCRDQIATDGFTLWGGYPNGPYYPSVNNLNVPAQSEQKQLKLPIFRLLGPDPIFMFEQNVRDTIFGVHTLEPSSISGRGERIPWTFARITDEDAVGINYLQVGQENNFLWPNIAPGYIPQIETVNKLRAEGKLLVQTMAETANFFSESFELTPPMSYQGTTDWSADRLEALNYASSEYRLSFLYEKQKLRIRDFFKFEENYKSRYLDESIKTAASFYDCPPLLFPQIWKQEYGKRPFIKLLDAEGLELDDIEEISFSAIDAYSSEINAQNKDGEISIKMFPDRVEFSGRFGLLFEYLPVLKSVEGKKIYLEYESFPYELDLAKGEFEKLSADSVKINSEEDQIIIKFSDLSKAEICEKDLSDVYGKLYEKNMAIISDSARVENSSNPDKESAYQKVIQDLESAIEFPEKNSEYRLKNMTLSTDAVLDKRDMFNQDGPAALLSDKRGSLDFIDGNWIGTLDNFNVKAELDRPEKISSIKIGFLYNHRQGIICPKEVKLLVKKAGESDFEVLESKDLSEYRAEREIEKLDLTFDLGKGLEIDAFEIQCESYEKMPDWTFYRGSTGVFTVVDNLIVMKV</sequence>
<proteinExistence type="predicted"/>
<evidence type="ECO:0000313" key="1">
    <source>
        <dbReference type="EMBL" id="AVM42797.1"/>
    </source>
</evidence>
<organism evidence="1 2">
    <name type="scientific">Fastidiosipila sanguinis</name>
    <dbReference type="NCBI Taxonomy" id="236753"/>
    <lineage>
        <taxon>Bacteria</taxon>
        <taxon>Bacillati</taxon>
        <taxon>Bacillota</taxon>
        <taxon>Clostridia</taxon>
        <taxon>Eubacteriales</taxon>
        <taxon>Oscillospiraceae</taxon>
        <taxon>Fastidiosipila</taxon>
    </lineage>
</organism>